<gene>
    <name evidence="1" type="ORF">BE18_34770</name>
</gene>
<evidence type="ECO:0000313" key="2">
    <source>
        <dbReference type="Proteomes" id="UP000075515"/>
    </source>
</evidence>
<protein>
    <submittedName>
        <fullName evidence="1">Uncharacterized protein</fullName>
    </submittedName>
</protein>
<evidence type="ECO:0000313" key="1">
    <source>
        <dbReference type="EMBL" id="KYF98718.1"/>
    </source>
</evidence>
<dbReference type="AlphaFoldDB" id="A0A150SUN2"/>
<name>A0A150SUN2_SORCE</name>
<comment type="caution">
    <text evidence="1">The sequence shown here is derived from an EMBL/GenBank/DDBJ whole genome shotgun (WGS) entry which is preliminary data.</text>
</comment>
<accession>A0A150SUN2</accession>
<dbReference type="Proteomes" id="UP000075515">
    <property type="component" value="Unassembled WGS sequence"/>
</dbReference>
<dbReference type="EMBL" id="JEMC01001228">
    <property type="protein sequence ID" value="KYF98718.1"/>
    <property type="molecule type" value="Genomic_DNA"/>
</dbReference>
<sequence>MRSGGMILGDFVRISAEISEGKTPLDEVLARYGTTKSAWVAARAAIDAMEHEFQLEQAALAEHSEEITACADWIKRQRPIASYNVRHTSYGYKHSVERWFDERGGPHLYVANGSFIAAALGLGFEAKLDHPRSPNVHFKFSERTVKALLPTPHAHECAA</sequence>
<proteinExistence type="predicted"/>
<reference evidence="1 2" key="1">
    <citation type="submission" date="2014-02" db="EMBL/GenBank/DDBJ databases">
        <title>The small core and large imbalanced accessory genome model reveals a collaborative survival strategy of Sorangium cellulosum strains in nature.</title>
        <authorList>
            <person name="Han K."/>
            <person name="Peng R."/>
            <person name="Blom J."/>
            <person name="Li Y.-Z."/>
        </authorList>
    </citation>
    <scope>NUCLEOTIDE SEQUENCE [LARGE SCALE GENOMIC DNA]</scope>
    <source>
        <strain evidence="1 2">So0149</strain>
    </source>
</reference>
<organism evidence="1 2">
    <name type="scientific">Sorangium cellulosum</name>
    <name type="common">Polyangium cellulosum</name>
    <dbReference type="NCBI Taxonomy" id="56"/>
    <lineage>
        <taxon>Bacteria</taxon>
        <taxon>Pseudomonadati</taxon>
        <taxon>Myxococcota</taxon>
        <taxon>Polyangia</taxon>
        <taxon>Polyangiales</taxon>
        <taxon>Polyangiaceae</taxon>
        <taxon>Sorangium</taxon>
    </lineage>
</organism>